<dbReference type="GO" id="GO:0015179">
    <property type="term" value="F:L-amino acid transmembrane transporter activity"/>
    <property type="evidence" value="ECO:0007669"/>
    <property type="project" value="TreeGrafter"/>
</dbReference>
<dbReference type="Proteomes" id="UP001152797">
    <property type="component" value="Unassembled WGS sequence"/>
</dbReference>
<dbReference type="InterPro" id="IPR031804">
    <property type="entry name" value="DUF4743"/>
</dbReference>
<feature type="transmembrane region" description="Helical" evidence="5">
    <location>
        <begin position="107"/>
        <end position="129"/>
    </location>
</feature>
<dbReference type="Gene3D" id="3.90.79.10">
    <property type="entry name" value="Nucleoside Triphosphate Pyrophosphohydrolase"/>
    <property type="match status" value="1"/>
</dbReference>
<evidence type="ECO:0000256" key="1">
    <source>
        <dbReference type="ARBA" id="ARBA00004141"/>
    </source>
</evidence>
<dbReference type="PANTHER" id="PTHR22950">
    <property type="entry name" value="AMINO ACID TRANSPORTER"/>
    <property type="match status" value="1"/>
</dbReference>
<dbReference type="InterPro" id="IPR013057">
    <property type="entry name" value="AA_transpt_TM"/>
</dbReference>
<evidence type="ECO:0000256" key="6">
    <source>
        <dbReference type="SAM" id="SignalP"/>
    </source>
</evidence>
<dbReference type="PANTHER" id="PTHR22950:SF652">
    <property type="entry name" value="TRANSMEMBRANE AMINO ACID TRANSPORTER FAMILY PROTEIN"/>
    <property type="match status" value="1"/>
</dbReference>
<reference evidence="9" key="2">
    <citation type="submission" date="2024-04" db="EMBL/GenBank/DDBJ databases">
        <authorList>
            <person name="Chen Y."/>
            <person name="Shah S."/>
            <person name="Dougan E. K."/>
            <person name="Thang M."/>
            <person name="Chan C."/>
        </authorList>
    </citation>
    <scope>NUCLEOTIDE SEQUENCE [LARGE SCALE GENOMIC DNA]</scope>
</reference>
<feature type="transmembrane region" description="Helical" evidence="5">
    <location>
        <begin position="356"/>
        <end position="377"/>
    </location>
</feature>
<comment type="subcellular location">
    <subcellularLocation>
        <location evidence="1">Membrane</location>
        <topology evidence="1">Multi-pass membrane protein</topology>
    </subcellularLocation>
</comment>
<evidence type="ECO:0000313" key="8">
    <source>
        <dbReference type="EMBL" id="CAI4019377.1"/>
    </source>
</evidence>
<feature type="transmembrane region" description="Helical" evidence="5">
    <location>
        <begin position="189"/>
        <end position="207"/>
    </location>
</feature>
<evidence type="ECO:0000313" key="10">
    <source>
        <dbReference type="EMBL" id="CAL4806689.1"/>
    </source>
</evidence>
<feature type="transmembrane region" description="Helical" evidence="5">
    <location>
        <begin position="219"/>
        <end position="239"/>
    </location>
</feature>
<protein>
    <submittedName>
        <fullName evidence="10">Xaa-Pro dipeptidase (Imidodipeptidase) (Peptidas e D) (Proline dipeptidase)</fullName>
    </submittedName>
</protein>
<dbReference type="PROSITE" id="PS51462">
    <property type="entry name" value="NUDIX"/>
    <property type="match status" value="1"/>
</dbReference>
<reference evidence="8" key="1">
    <citation type="submission" date="2022-10" db="EMBL/GenBank/DDBJ databases">
        <authorList>
            <person name="Chen Y."/>
            <person name="Dougan E. K."/>
            <person name="Chan C."/>
            <person name="Rhodes N."/>
            <person name="Thang M."/>
        </authorList>
    </citation>
    <scope>NUCLEOTIDE SEQUENCE</scope>
</reference>
<gene>
    <name evidence="8" type="ORF">C1SCF055_LOCUS43879</name>
</gene>
<dbReference type="InterPro" id="IPR000086">
    <property type="entry name" value="NUDIX_hydrolase_dom"/>
</dbReference>
<evidence type="ECO:0000313" key="9">
    <source>
        <dbReference type="EMBL" id="CAL1172752.1"/>
    </source>
</evidence>
<dbReference type="EMBL" id="CAMXCT030006745">
    <property type="protein sequence ID" value="CAL4806689.1"/>
    <property type="molecule type" value="Genomic_DNA"/>
</dbReference>
<feature type="domain" description="Nudix hydrolase" evidence="7">
    <location>
        <begin position="727"/>
        <end position="867"/>
    </location>
</feature>
<dbReference type="GO" id="GO:0044715">
    <property type="term" value="F:8-oxo-dGDP phosphatase activity"/>
    <property type="evidence" value="ECO:0007669"/>
    <property type="project" value="UniProtKB-ARBA"/>
</dbReference>
<dbReference type="InterPro" id="IPR015797">
    <property type="entry name" value="NUDIX_hydrolase-like_dom_sf"/>
</dbReference>
<dbReference type="EMBL" id="CAMXCT010006745">
    <property type="protein sequence ID" value="CAI4019377.1"/>
    <property type="molecule type" value="Genomic_DNA"/>
</dbReference>
<evidence type="ECO:0000256" key="2">
    <source>
        <dbReference type="ARBA" id="ARBA00022692"/>
    </source>
</evidence>
<proteinExistence type="predicted"/>
<evidence type="ECO:0000256" key="5">
    <source>
        <dbReference type="SAM" id="Phobius"/>
    </source>
</evidence>
<dbReference type="GO" id="GO:0016020">
    <property type="term" value="C:membrane"/>
    <property type="evidence" value="ECO:0007669"/>
    <property type="project" value="UniProtKB-SubCell"/>
</dbReference>
<keyword evidence="4 5" id="KW-0472">Membrane</keyword>
<feature type="transmembrane region" description="Helical" evidence="5">
    <location>
        <begin position="259"/>
        <end position="281"/>
    </location>
</feature>
<accession>A0A9P1GQV4</accession>
<dbReference type="Pfam" id="PF01490">
    <property type="entry name" value="Aa_trans"/>
    <property type="match status" value="1"/>
</dbReference>
<name>A0A9P1GQV4_9DINO</name>
<comment type="caution">
    <text evidence="8">The sequence shown here is derived from an EMBL/GenBank/DDBJ whole genome shotgun (WGS) entry which is preliminary data.</text>
</comment>
<dbReference type="CDD" id="cd03676">
    <property type="entry name" value="NUDIX_Tnr3_like"/>
    <property type="match status" value="1"/>
</dbReference>
<feature type="chain" id="PRO_5043273217" evidence="6">
    <location>
        <begin position="31"/>
        <end position="896"/>
    </location>
</feature>
<feature type="transmembrane region" description="Helical" evidence="5">
    <location>
        <begin position="397"/>
        <end position="419"/>
    </location>
</feature>
<keyword evidence="3 5" id="KW-1133">Transmembrane helix</keyword>
<organism evidence="8">
    <name type="scientific">Cladocopium goreaui</name>
    <dbReference type="NCBI Taxonomy" id="2562237"/>
    <lineage>
        <taxon>Eukaryota</taxon>
        <taxon>Sar</taxon>
        <taxon>Alveolata</taxon>
        <taxon>Dinophyceae</taxon>
        <taxon>Suessiales</taxon>
        <taxon>Symbiodiniaceae</taxon>
        <taxon>Cladocopium</taxon>
    </lineage>
</organism>
<keyword evidence="2 5" id="KW-0812">Transmembrane</keyword>
<dbReference type="Pfam" id="PF00293">
    <property type="entry name" value="NUDIX"/>
    <property type="match status" value="1"/>
</dbReference>
<evidence type="ECO:0000313" key="11">
    <source>
        <dbReference type="Proteomes" id="UP001152797"/>
    </source>
</evidence>
<feature type="transmembrane region" description="Helical" evidence="5">
    <location>
        <begin position="456"/>
        <end position="483"/>
    </location>
</feature>
<evidence type="ECO:0000256" key="4">
    <source>
        <dbReference type="ARBA" id="ARBA00023136"/>
    </source>
</evidence>
<evidence type="ECO:0000259" key="7">
    <source>
        <dbReference type="PROSITE" id="PS51462"/>
    </source>
</evidence>
<dbReference type="FunFam" id="3.90.79.10:FF:000019">
    <property type="entry name" value="Thiamin pyrophosphokinase, putative"/>
    <property type="match status" value="1"/>
</dbReference>
<feature type="transmembrane region" description="Helical" evidence="5">
    <location>
        <begin position="313"/>
        <end position="336"/>
    </location>
</feature>
<evidence type="ECO:0000256" key="3">
    <source>
        <dbReference type="ARBA" id="ARBA00022989"/>
    </source>
</evidence>
<sequence>MAAQRGPSAAQRGRGLVGPALTLSLGVCLCFSLPTSPSSGPRSFTAPSLRGRPPSVALASAAGTAEGNSVSAASMNLAKNLVGSGILSLPAGIAAFSSSTAALTPSLLLLLGSAILSAYTFYLIGKVCLETKSSTFGAAWDRSVQSGKWIPQWVCIFECFGGAVVYSMVLGDAFSSLLQGAGAAVPSLLVSRSGVILSLSAFVLFPLCCLRSFAQLAKFSLLGTLATSYVVVFIVKRFLDGSYAPGGQFFKAAHATTTAATGMFNPQMLVLVALLSTAFLVHFNAPQFFSELPPVEAKSESERQGKLRDFSKVSLIGFGIASLQYAMVMCFGFLTFGTSVSGNVLLNYDSSDPWATAARLAVGISMLFGYPMQFAGFRDGLLELFHIDPLPPVKHRLVTGSCLLLAVGVACVFRDLGVVQAVEGALLAAFLVFLAGPIMALRLPMGRRSALTRWRFRSLIVLGVAFMGHLLQDMVLSLFWYGWLHKNIFTLHPLCWMCCELRLALNVVVLELADPYGVPMNGLSSWALTMMCPARDGGPEEGRGRRDMISAPQVVSPPAMAAKRLPFRTPGLAASSKRRFAGRNMSPLPVTVTAALLSTAVTRRAVATKRIPGLLRRIAECSDGFALLPKARPFRVAGKSLGLVLPQAASQLQRFPKVFEVSDTSVELLAGTSVETRSEAVAAVLQQLQEEDAVPMLRGWRDEAWPVKASFHQLPALVIERSAGPFFGVPGFGCHINGIVKDKLWVAKRAQSKPTYPGHLDHLVAGGLSEGELCCDNVIRECWEEARVPKELASKASPAGVVSYVQEDETGWGIKRDVLFCYDLVLPEEFEPIAGDGEVESFHLMGLDEVVASLVSKEARWKPNVALVIIDMLVRRGFLTPEEDGYVELVHALRRG</sequence>
<keyword evidence="11" id="KW-1185">Reference proteome</keyword>
<dbReference type="SUPFAM" id="SSF55811">
    <property type="entry name" value="Nudix"/>
    <property type="match status" value="1"/>
</dbReference>
<keyword evidence="6" id="KW-0732">Signal</keyword>
<feature type="transmembrane region" description="Helical" evidence="5">
    <location>
        <begin position="150"/>
        <end position="169"/>
    </location>
</feature>
<dbReference type="AlphaFoldDB" id="A0A9P1GQV4"/>
<feature type="transmembrane region" description="Helical" evidence="5">
    <location>
        <begin position="425"/>
        <end position="444"/>
    </location>
</feature>
<dbReference type="EMBL" id="CAMXCT020006745">
    <property type="protein sequence ID" value="CAL1172752.1"/>
    <property type="molecule type" value="Genomic_DNA"/>
</dbReference>
<feature type="signal peptide" evidence="6">
    <location>
        <begin position="1"/>
        <end position="30"/>
    </location>
</feature>
<dbReference type="Pfam" id="PF15916">
    <property type="entry name" value="DUF4743"/>
    <property type="match status" value="1"/>
</dbReference>
<dbReference type="OrthoDB" id="10261522at2759"/>